<sequence>MSHSRRFESLIEARIREASENGQFDDLPGAGKPIPGKGEPYDENWWIKQMMRREDLGEVTLPPSLKLARDIERLPDQVAKLASEQRVRDSVADLNARIEAYRRRPTEPYITVSPVDAGNTVRTWREARGDRP</sequence>
<feature type="region of interest" description="Disordered" evidence="1">
    <location>
        <begin position="19"/>
        <end position="40"/>
    </location>
</feature>
<protein>
    <submittedName>
        <fullName evidence="3">DUF1992 domain-containing protein</fullName>
    </submittedName>
</protein>
<keyword evidence="4" id="KW-1185">Reference proteome</keyword>
<name>A0A6F8YMQ0_9ACTN</name>
<dbReference type="RefSeq" id="WP_173158926.1">
    <property type="nucleotide sequence ID" value="NZ_AP022871.1"/>
</dbReference>
<dbReference type="AlphaFoldDB" id="A0A6F8YMQ0"/>
<dbReference type="InterPro" id="IPR018961">
    <property type="entry name" value="DnaJ_homolog_subfam-C_membr-28"/>
</dbReference>
<dbReference type="Proteomes" id="UP000503011">
    <property type="component" value="Chromosome"/>
</dbReference>
<gene>
    <name evidence="3" type="ORF">Psuf_047050</name>
</gene>
<feature type="domain" description="DnaJ homologue subfamily C member 28 conserved" evidence="2">
    <location>
        <begin position="10"/>
        <end position="78"/>
    </location>
</feature>
<proteinExistence type="predicted"/>
<reference evidence="3 4" key="2">
    <citation type="submission" date="2020-03" db="EMBL/GenBank/DDBJ databases">
        <authorList>
            <person name="Ichikawa N."/>
            <person name="Kimura A."/>
            <person name="Kitahashi Y."/>
            <person name="Uohara A."/>
        </authorList>
    </citation>
    <scope>NUCLEOTIDE SEQUENCE [LARGE SCALE GENOMIC DNA]</scope>
    <source>
        <strain evidence="3 4">NBRC 105367</strain>
    </source>
</reference>
<reference evidence="3 4" key="1">
    <citation type="submission" date="2020-03" db="EMBL/GenBank/DDBJ databases">
        <title>Whole genome shotgun sequence of Phytohabitans suffuscus NBRC 105367.</title>
        <authorList>
            <person name="Komaki H."/>
            <person name="Tamura T."/>
        </authorList>
    </citation>
    <scope>NUCLEOTIDE SEQUENCE [LARGE SCALE GENOMIC DNA]</scope>
    <source>
        <strain evidence="3 4">NBRC 105367</strain>
    </source>
</reference>
<dbReference type="EMBL" id="AP022871">
    <property type="protein sequence ID" value="BCB87392.1"/>
    <property type="molecule type" value="Genomic_DNA"/>
</dbReference>
<evidence type="ECO:0000259" key="2">
    <source>
        <dbReference type="Pfam" id="PF09350"/>
    </source>
</evidence>
<dbReference type="KEGG" id="psuu:Psuf_047050"/>
<evidence type="ECO:0000256" key="1">
    <source>
        <dbReference type="SAM" id="MobiDB-lite"/>
    </source>
</evidence>
<organism evidence="3 4">
    <name type="scientific">Phytohabitans suffuscus</name>
    <dbReference type="NCBI Taxonomy" id="624315"/>
    <lineage>
        <taxon>Bacteria</taxon>
        <taxon>Bacillati</taxon>
        <taxon>Actinomycetota</taxon>
        <taxon>Actinomycetes</taxon>
        <taxon>Micromonosporales</taxon>
        <taxon>Micromonosporaceae</taxon>
    </lineage>
</organism>
<evidence type="ECO:0000313" key="4">
    <source>
        <dbReference type="Proteomes" id="UP000503011"/>
    </source>
</evidence>
<dbReference type="Pfam" id="PF09350">
    <property type="entry name" value="DJC28_CD"/>
    <property type="match status" value="1"/>
</dbReference>
<evidence type="ECO:0000313" key="3">
    <source>
        <dbReference type="EMBL" id="BCB87392.1"/>
    </source>
</evidence>
<accession>A0A6F8YMQ0</accession>